<dbReference type="PATRIC" id="fig|1938.6.peg.8083"/>
<evidence type="ECO:0000313" key="4">
    <source>
        <dbReference type="Proteomes" id="UP000037023"/>
    </source>
</evidence>
<gene>
    <name evidence="3" type="ORF">ADK34_37515</name>
</gene>
<dbReference type="EMBL" id="LGUP01000402">
    <property type="protein sequence ID" value="KOG09090.1"/>
    <property type="molecule type" value="Genomic_DNA"/>
</dbReference>
<evidence type="ECO:0000256" key="1">
    <source>
        <dbReference type="ARBA" id="ARBA00008791"/>
    </source>
</evidence>
<evidence type="ECO:0000259" key="2">
    <source>
        <dbReference type="Pfam" id="PF00582"/>
    </source>
</evidence>
<dbReference type="RefSeq" id="WP_033202554.1">
    <property type="nucleotide sequence ID" value="NZ_LGUP01000402.1"/>
</dbReference>
<accession>A0A0L8J642</accession>
<feature type="domain" description="UspA" evidence="2">
    <location>
        <begin position="148"/>
        <end position="283"/>
    </location>
</feature>
<dbReference type="PRINTS" id="PR01438">
    <property type="entry name" value="UNVRSLSTRESS"/>
</dbReference>
<sequence length="285" mass="29962">MTRSIVVGLDGTEQADAAAEWAAEEALLRGTDVHLVYAKEPVPEAALPLVEGESEEPWAREMMARTAGELRERHPGLSVTSQVLSSGPVPGLVAAAEENDLLVLGSRALGSVAGYLLGSVGLTVAGVVARPVVLVRAVSAGSTPRGPVVIGADVRQPVDSVLGFAFEEAARRHTRILVVYVQELPLHAGLGPAMVPDFRLSMMPEIKRSVESMLEPWRAKYPDVEAVARVAVGSAGLELVAVAREASLVVVGRRTRRSTLGAHIGSVAHAVLHHSPVPVALVPHD</sequence>
<comment type="similarity">
    <text evidence="1">Belongs to the universal stress protein A family.</text>
</comment>
<dbReference type="SUPFAM" id="SSF52402">
    <property type="entry name" value="Adenine nucleotide alpha hydrolases-like"/>
    <property type="match status" value="2"/>
</dbReference>
<comment type="caution">
    <text evidence="3">The sequence shown here is derived from an EMBL/GenBank/DDBJ whole genome shotgun (WGS) entry which is preliminary data.</text>
</comment>
<reference evidence="3 4" key="1">
    <citation type="submission" date="2015-06" db="EMBL/GenBank/DDBJ databases">
        <authorList>
            <person name="Hoefler B.C."/>
            <person name="Straight P.D."/>
        </authorList>
    </citation>
    <scope>NUCLEOTIDE SEQUENCE [LARGE SCALE GENOMIC DNA]</scope>
    <source>
        <strain evidence="3 4">NRRL 3427</strain>
    </source>
</reference>
<name>A0A0L8J642_STRVR</name>
<dbReference type="OrthoDB" id="4867015at2"/>
<dbReference type="InterPro" id="IPR006015">
    <property type="entry name" value="Universal_stress_UspA"/>
</dbReference>
<dbReference type="InterPro" id="IPR014729">
    <property type="entry name" value="Rossmann-like_a/b/a_fold"/>
</dbReference>
<dbReference type="InterPro" id="IPR006016">
    <property type="entry name" value="UspA"/>
</dbReference>
<feature type="domain" description="UspA" evidence="2">
    <location>
        <begin position="1"/>
        <end position="136"/>
    </location>
</feature>
<proteinExistence type="inferred from homology"/>
<dbReference type="PANTHER" id="PTHR46268">
    <property type="entry name" value="STRESS RESPONSE PROTEIN NHAX"/>
    <property type="match status" value="1"/>
</dbReference>
<dbReference type="PANTHER" id="PTHR46268:SF6">
    <property type="entry name" value="UNIVERSAL STRESS PROTEIN UP12"/>
    <property type="match status" value="1"/>
</dbReference>
<protein>
    <recommendedName>
        <fullName evidence="2">UspA domain-containing protein</fullName>
    </recommendedName>
</protein>
<dbReference type="Gene3D" id="3.40.50.620">
    <property type="entry name" value="HUPs"/>
    <property type="match status" value="2"/>
</dbReference>
<organism evidence="3 4">
    <name type="scientific">Streptomyces viridochromogenes</name>
    <dbReference type="NCBI Taxonomy" id="1938"/>
    <lineage>
        <taxon>Bacteria</taxon>
        <taxon>Bacillati</taxon>
        <taxon>Actinomycetota</taxon>
        <taxon>Actinomycetes</taxon>
        <taxon>Kitasatosporales</taxon>
        <taxon>Streptomycetaceae</taxon>
        <taxon>Streptomyces</taxon>
    </lineage>
</organism>
<dbReference type="Proteomes" id="UP000037023">
    <property type="component" value="Unassembled WGS sequence"/>
</dbReference>
<dbReference type="AlphaFoldDB" id="A0A0L8J642"/>
<evidence type="ECO:0000313" key="3">
    <source>
        <dbReference type="EMBL" id="KOG09090.1"/>
    </source>
</evidence>
<dbReference type="Pfam" id="PF00582">
    <property type="entry name" value="Usp"/>
    <property type="match status" value="2"/>
</dbReference>